<evidence type="ECO:0000313" key="2">
    <source>
        <dbReference type="EMBL" id="VDN81951.1"/>
    </source>
</evidence>
<protein>
    <submittedName>
        <fullName evidence="2 4">Uncharacterized protein</fullName>
    </submittedName>
</protein>
<organism evidence="4">
    <name type="scientific">Brugia pahangi</name>
    <name type="common">Filarial nematode worm</name>
    <dbReference type="NCBI Taxonomy" id="6280"/>
    <lineage>
        <taxon>Eukaryota</taxon>
        <taxon>Metazoa</taxon>
        <taxon>Ecdysozoa</taxon>
        <taxon>Nematoda</taxon>
        <taxon>Chromadorea</taxon>
        <taxon>Rhabditida</taxon>
        <taxon>Spirurina</taxon>
        <taxon>Spiruromorpha</taxon>
        <taxon>Filarioidea</taxon>
        <taxon>Onchocercidae</taxon>
        <taxon>Brugia</taxon>
    </lineage>
</organism>
<accession>A0A0N4SYF6</accession>
<evidence type="ECO:0000313" key="3">
    <source>
        <dbReference type="Proteomes" id="UP000278627"/>
    </source>
</evidence>
<feature type="region of interest" description="Disordered" evidence="1">
    <location>
        <begin position="1"/>
        <end position="39"/>
    </location>
</feature>
<dbReference type="WBParaSite" id="BPAG_0000076401-mRNA-1">
    <property type="protein sequence ID" value="BPAG_0000076401-mRNA-1"/>
    <property type="gene ID" value="BPAG_0000076401"/>
</dbReference>
<reference evidence="2 3" key="2">
    <citation type="submission" date="2018-11" db="EMBL/GenBank/DDBJ databases">
        <authorList>
            <consortium name="Pathogen Informatics"/>
        </authorList>
    </citation>
    <scope>NUCLEOTIDE SEQUENCE [LARGE SCALE GENOMIC DNA]</scope>
</reference>
<dbReference type="AlphaFoldDB" id="A0A0N4SYF6"/>
<reference evidence="4" key="1">
    <citation type="submission" date="2017-02" db="UniProtKB">
        <authorList>
            <consortium name="WormBaseParasite"/>
        </authorList>
    </citation>
    <scope>IDENTIFICATION</scope>
</reference>
<sequence>MREQSQYGKEGESTGTESTHVRPSKKKCKCKGSSGEVGD</sequence>
<evidence type="ECO:0000256" key="1">
    <source>
        <dbReference type="SAM" id="MobiDB-lite"/>
    </source>
</evidence>
<dbReference type="Proteomes" id="UP000278627">
    <property type="component" value="Unassembled WGS sequence"/>
</dbReference>
<evidence type="ECO:0000313" key="4">
    <source>
        <dbReference type="WBParaSite" id="BPAG_0000076401-mRNA-1"/>
    </source>
</evidence>
<keyword evidence="3" id="KW-1185">Reference proteome</keyword>
<name>A0A0N4SYF6_BRUPA</name>
<dbReference type="EMBL" id="UZAD01000041">
    <property type="protein sequence ID" value="VDN81951.1"/>
    <property type="molecule type" value="Genomic_DNA"/>
</dbReference>
<feature type="compositionally biased region" description="Polar residues" evidence="1">
    <location>
        <begin position="1"/>
        <end position="18"/>
    </location>
</feature>
<gene>
    <name evidence="2" type="ORF">BPAG_LOCUS765</name>
</gene>
<proteinExistence type="predicted"/>